<keyword evidence="7" id="KW-1185">Reference proteome</keyword>
<sequence>MMASGSAGATSAAAKSEPATVAKRLQNELMTLMMTPTPGISAFPDGDDLMNWTATITGPAGTASVMSRGSAKPREVEDARLIEWAPMLSKLQVYESLSYKLAMNFPPSYPYSVPTVTFKTTCYHPNVDMKGNICLDILKNKWSAVYTVQTILVSIQSLLGEPNNDSPLNDEASDLWANQEEFRKKVLQAHANEE</sequence>
<comment type="similarity">
    <text evidence="4">Belongs to the ubiquitin-conjugating enzyme family.</text>
</comment>
<dbReference type="PANTHER" id="PTHR24067">
    <property type="entry name" value="UBIQUITIN-CONJUGATING ENZYME E2"/>
    <property type="match status" value="1"/>
</dbReference>
<dbReference type="PROSITE" id="PS50127">
    <property type="entry name" value="UBC_2"/>
    <property type="match status" value="1"/>
</dbReference>
<keyword evidence="4" id="KW-0547">Nucleotide-binding</keyword>
<dbReference type="Gene3D" id="3.10.110.10">
    <property type="entry name" value="Ubiquitin Conjugating Enzyme"/>
    <property type="match status" value="1"/>
</dbReference>
<dbReference type="PROSITE" id="PS00183">
    <property type="entry name" value="UBC_1"/>
    <property type="match status" value="1"/>
</dbReference>
<dbReference type="InterPro" id="IPR050113">
    <property type="entry name" value="Ub_conjugating_enzyme"/>
</dbReference>
<dbReference type="GO" id="GO:0005524">
    <property type="term" value="F:ATP binding"/>
    <property type="evidence" value="ECO:0007669"/>
    <property type="project" value="UniProtKB-UniRule"/>
</dbReference>
<comment type="caution">
    <text evidence="6">The sequence shown here is derived from an EMBL/GenBank/DDBJ whole genome shotgun (WGS) entry which is preliminary data.</text>
</comment>
<dbReference type="CDD" id="cd23791">
    <property type="entry name" value="UBCc_UBE2C"/>
    <property type="match status" value="1"/>
</dbReference>
<evidence type="ECO:0000256" key="4">
    <source>
        <dbReference type="RuleBase" id="RU362109"/>
    </source>
</evidence>
<dbReference type="AlphaFoldDB" id="A0AAD5XKX5"/>
<dbReference type="GO" id="GO:0016740">
    <property type="term" value="F:transferase activity"/>
    <property type="evidence" value="ECO:0007669"/>
    <property type="project" value="UniProtKB-KW"/>
</dbReference>
<keyword evidence="1" id="KW-0808">Transferase</keyword>
<evidence type="ECO:0000256" key="2">
    <source>
        <dbReference type="ARBA" id="ARBA00022786"/>
    </source>
</evidence>
<keyword evidence="4" id="KW-0067">ATP-binding</keyword>
<dbReference type="Proteomes" id="UP001212152">
    <property type="component" value="Unassembled WGS sequence"/>
</dbReference>
<reference evidence="6" key="1">
    <citation type="submission" date="2020-05" db="EMBL/GenBank/DDBJ databases">
        <title>Phylogenomic resolution of chytrid fungi.</title>
        <authorList>
            <person name="Stajich J.E."/>
            <person name="Amses K."/>
            <person name="Simmons R."/>
            <person name="Seto K."/>
            <person name="Myers J."/>
            <person name="Bonds A."/>
            <person name="Quandt C.A."/>
            <person name="Barry K."/>
            <person name="Liu P."/>
            <person name="Grigoriev I."/>
            <person name="Longcore J.E."/>
            <person name="James T.Y."/>
        </authorList>
    </citation>
    <scope>NUCLEOTIDE SEQUENCE</scope>
    <source>
        <strain evidence="6">JEL0379</strain>
    </source>
</reference>
<dbReference type="EMBL" id="JADGJQ010000058">
    <property type="protein sequence ID" value="KAJ3174918.1"/>
    <property type="molecule type" value="Genomic_DNA"/>
</dbReference>
<organism evidence="6 7">
    <name type="scientific">Geranomyces variabilis</name>
    <dbReference type="NCBI Taxonomy" id="109894"/>
    <lineage>
        <taxon>Eukaryota</taxon>
        <taxon>Fungi</taxon>
        <taxon>Fungi incertae sedis</taxon>
        <taxon>Chytridiomycota</taxon>
        <taxon>Chytridiomycota incertae sedis</taxon>
        <taxon>Chytridiomycetes</taxon>
        <taxon>Spizellomycetales</taxon>
        <taxon>Powellomycetaceae</taxon>
        <taxon>Geranomyces</taxon>
    </lineage>
</organism>
<dbReference type="InterPro" id="IPR023313">
    <property type="entry name" value="UBQ-conjugating_AS"/>
</dbReference>
<dbReference type="SMART" id="SM00212">
    <property type="entry name" value="UBCc"/>
    <property type="match status" value="1"/>
</dbReference>
<evidence type="ECO:0000313" key="6">
    <source>
        <dbReference type="EMBL" id="KAJ3174918.1"/>
    </source>
</evidence>
<feature type="domain" description="UBC core" evidence="5">
    <location>
        <begin position="20"/>
        <end position="194"/>
    </location>
</feature>
<dbReference type="InterPro" id="IPR000608">
    <property type="entry name" value="UBC"/>
</dbReference>
<dbReference type="InterPro" id="IPR016135">
    <property type="entry name" value="UBQ-conjugating_enzyme/RWD"/>
</dbReference>
<evidence type="ECO:0000313" key="7">
    <source>
        <dbReference type="Proteomes" id="UP001212152"/>
    </source>
</evidence>
<dbReference type="SUPFAM" id="SSF54495">
    <property type="entry name" value="UBC-like"/>
    <property type="match status" value="1"/>
</dbReference>
<dbReference type="Pfam" id="PF00179">
    <property type="entry name" value="UQ_con"/>
    <property type="match status" value="1"/>
</dbReference>
<evidence type="ECO:0000256" key="3">
    <source>
        <dbReference type="PROSITE-ProRule" id="PRU10133"/>
    </source>
</evidence>
<feature type="active site" description="Glycyl thioester intermediate" evidence="3">
    <location>
        <position position="134"/>
    </location>
</feature>
<name>A0AAD5XKX5_9FUNG</name>
<protein>
    <submittedName>
        <fullName evidence="6">Ubiquitin-conjugating enzyme E2 C</fullName>
    </submittedName>
</protein>
<evidence type="ECO:0000259" key="5">
    <source>
        <dbReference type="PROSITE" id="PS50127"/>
    </source>
</evidence>
<keyword evidence="2 4" id="KW-0833">Ubl conjugation pathway</keyword>
<gene>
    <name evidence="6" type="primary">UBE2C</name>
    <name evidence="6" type="ORF">HDU87_006584</name>
</gene>
<accession>A0AAD5XKX5</accession>
<evidence type="ECO:0000256" key="1">
    <source>
        <dbReference type="ARBA" id="ARBA00022679"/>
    </source>
</evidence>
<proteinExistence type="inferred from homology"/>